<sequence length="64" mass="7672">MISYYNDKLRTNSTENTGQGNKKKLMTTTKIGRRRLMDEFDKKNIGQKWRRKIINKDENSTMMN</sequence>
<evidence type="ECO:0000313" key="3">
    <source>
        <dbReference type="WBParaSite" id="nRc.2.0.1.t25993-RA"/>
    </source>
</evidence>
<name>A0A915JIQ1_ROMCU</name>
<evidence type="ECO:0000256" key="1">
    <source>
        <dbReference type="SAM" id="MobiDB-lite"/>
    </source>
</evidence>
<dbReference type="AlphaFoldDB" id="A0A915JIQ1"/>
<proteinExistence type="predicted"/>
<accession>A0A915JIQ1</accession>
<reference evidence="3" key="1">
    <citation type="submission" date="2022-11" db="UniProtKB">
        <authorList>
            <consortium name="WormBaseParasite"/>
        </authorList>
    </citation>
    <scope>IDENTIFICATION</scope>
</reference>
<evidence type="ECO:0000313" key="2">
    <source>
        <dbReference type="Proteomes" id="UP000887565"/>
    </source>
</evidence>
<protein>
    <submittedName>
        <fullName evidence="3">Uncharacterized protein</fullName>
    </submittedName>
</protein>
<dbReference type="Proteomes" id="UP000887565">
    <property type="component" value="Unplaced"/>
</dbReference>
<keyword evidence="2" id="KW-1185">Reference proteome</keyword>
<dbReference type="WBParaSite" id="nRc.2.0.1.t25993-RA">
    <property type="protein sequence ID" value="nRc.2.0.1.t25993-RA"/>
    <property type="gene ID" value="nRc.2.0.1.g25993"/>
</dbReference>
<feature type="compositionally biased region" description="Polar residues" evidence="1">
    <location>
        <begin position="11"/>
        <end position="26"/>
    </location>
</feature>
<feature type="region of interest" description="Disordered" evidence="1">
    <location>
        <begin position="1"/>
        <end position="26"/>
    </location>
</feature>
<organism evidence="2 3">
    <name type="scientific">Romanomermis culicivorax</name>
    <name type="common">Nematode worm</name>
    <dbReference type="NCBI Taxonomy" id="13658"/>
    <lineage>
        <taxon>Eukaryota</taxon>
        <taxon>Metazoa</taxon>
        <taxon>Ecdysozoa</taxon>
        <taxon>Nematoda</taxon>
        <taxon>Enoplea</taxon>
        <taxon>Dorylaimia</taxon>
        <taxon>Mermithida</taxon>
        <taxon>Mermithoidea</taxon>
        <taxon>Mermithidae</taxon>
        <taxon>Romanomermis</taxon>
    </lineage>
</organism>